<dbReference type="Pfam" id="PF02518">
    <property type="entry name" value="HATPase_c"/>
    <property type="match status" value="1"/>
</dbReference>
<keyword evidence="5" id="KW-0808">Transferase</keyword>
<evidence type="ECO:0000256" key="6">
    <source>
        <dbReference type="ARBA" id="ARBA00022692"/>
    </source>
</evidence>
<feature type="transmembrane region" description="Helical" evidence="10">
    <location>
        <begin position="196"/>
        <end position="218"/>
    </location>
</feature>
<dbReference type="InterPro" id="IPR003661">
    <property type="entry name" value="HisK_dim/P_dom"/>
</dbReference>
<dbReference type="InterPro" id="IPR003594">
    <property type="entry name" value="HATPase_dom"/>
</dbReference>
<evidence type="ECO:0000256" key="3">
    <source>
        <dbReference type="ARBA" id="ARBA00012438"/>
    </source>
</evidence>
<dbReference type="Pfam" id="PF00512">
    <property type="entry name" value="HisKA"/>
    <property type="match status" value="1"/>
</dbReference>
<dbReference type="GO" id="GO:0000155">
    <property type="term" value="F:phosphorelay sensor kinase activity"/>
    <property type="evidence" value="ECO:0007669"/>
    <property type="project" value="InterPro"/>
</dbReference>
<proteinExistence type="predicted"/>
<dbReference type="InterPro" id="IPR050428">
    <property type="entry name" value="TCS_sensor_his_kinase"/>
</dbReference>
<dbReference type="EMBL" id="SJTG01000008">
    <property type="protein sequence ID" value="TCI05918.1"/>
    <property type="molecule type" value="Genomic_DNA"/>
</dbReference>
<dbReference type="PANTHER" id="PTHR45436:SF1">
    <property type="entry name" value="SENSOR PROTEIN QSEC"/>
    <property type="match status" value="1"/>
</dbReference>
<keyword evidence="8 10" id="KW-1133">Transmembrane helix</keyword>
<dbReference type="Gene3D" id="1.10.287.130">
    <property type="match status" value="1"/>
</dbReference>
<evidence type="ECO:0000256" key="9">
    <source>
        <dbReference type="ARBA" id="ARBA00023136"/>
    </source>
</evidence>
<evidence type="ECO:0000256" key="8">
    <source>
        <dbReference type="ARBA" id="ARBA00022989"/>
    </source>
</evidence>
<dbReference type="SMART" id="SM00387">
    <property type="entry name" value="HATPase_c"/>
    <property type="match status" value="1"/>
</dbReference>
<evidence type="ECO:0000256" key="10">
    <source>
        <dbReference type="SAM" id="Phobius"/>
    </source>
</evidence>
<sequence length="496" mass="54186">MCRACAASSASPLRSAAFAAWATGLKTPERKRIRPSIRRRLLAYLLAPLTVLLVIGVVIDHRSIVTPIHAAFDRSLVRTATAIAVQIRHEGNGNFSVPLPERPPPPLRAMPDERIFYRVTDTQGNTLAGTAGLPMAAPDEDDFSFRDVTYEGLPLRVVSYRLNVDGHPLVVTSGETTFRRERIVHQLDLSFGLNDFVQMLLVFVFALMGIAIATRPLYRLRDRIVARPARVLDPIDTDDVPNEVLPLVQSINTLLATVRDSALSQQHFLANAAHQLRTPLTGLKAQLEVMVRETSGTALQPRVEQLHSGIDRLAHTANQLLALARAEPSAHRSSRFHKVDLPRLIGEIINASLDRALSHHIDLGADCQPVQVQGLYWLLHEALNNLIDNAIRHTPAGGQITVSCGTVHGCPFLEVEDTGAGIAPAERDKVKERFYRGQNSSGDSCGLGLSIVDEAARAHGATFRILEGRMGKGTRMRIDFSHPAQPRPAGNSPGPG</sequence>
<comment type="subcellular location">
    <subcellularLocation>
        <location evidence="2">Membrane</location>
    </subcellularLocation>
</comment>
<evidence type="ECO:0000256" key="7">
    <source>
        <dbReference type="ARBA" id="ARBA00022777"/>
    </source>
</evidence>
<keyword evidence="6 10" id="KW-0812">Transmembrane</keyword>
<dbReference type="Proteomes" id="UP000291822">
    <property type="component" value="Unassembled WGS sequence"/>
</dbReference>
<comment type="catalytic activity">
    <reaction evidence="1">
        <text>ATP + protein L-histidine = ADP + protein N-phospho-L-histidine.</text>
        <dbReference type="EC" id="2.7.13.3"/>
    </reaction>
</comment>
<keyword evidence="7 12" id="KW-0418">Kinase</keyword>
<evidence type="ECO:0000259" key="11">
    <source>
        <dbReference type="PROSITE" id="PS50109"/>
    </source>
</evidence>
<evidence type="ECO:0000256" key="5">
    <source>
        <dbReference type="ARBA" id="ARBA00022679"/>
    </source>
</evidence>
<gene>
    <name evidence="12" type="ORF">EZM97_35975</name>
</gene>
<keyword evidence="9 10" id="KW-0472">Membrane</keyword>
<evidence type="ECO:0000313" key="13">
    <source>
        <dbReference type="Proteomes" id="UP000291822"/>
    </source>
</evidence>
<organism evidence="12 13">
    <name type="scientific">Dyella soli</name>
    <dbReference type="NCBI Taxonomy" id="522319"/>
    <lineage>
        <taxon>Bacteria</taxon>
        <taxon>Pseudomonadati</taxon>
        <taxon>Pseudomonadota</taxon>
        <taxon>Gammaproteobacteria</taxon>
        <taxon>Lysobacterales</taxon>
        <taxon>Rhodanobacteraceae</taxon>
        <taxon>Dyella</taxon>
    </lineage>
</organism>
<dbReference type="SUPFAM" id="SSF55874">
    <property type="entry name" value="ATPase domain of HSP90 chaperone/DNA topoisomerase II/histidine kinase"/>
    <property type="match status" value="1"/>
</dbReference>
<feature type="transmembrane region" description="Helical" evidence="10">
    <location>
        <begin position="41"/>
        <end position="59"/>
    </location>
</feature>
<reference evidence="12 13" key="1">
    <citation type="submission" date="2019-02" db="EMBL/GenBank/DDBJ databases">
        <title>Dyella amyloliquefaciens sp. nov., isolated from forest soil.</title>
        <authorList>
            <person name="Gao Z.-H."/>
            <person name="Qiu L.-H."/>
        </authorList>
    </citation>
    <scope>NUCLEOTIDE SEQUENCE [LARGE SCALE GENOMIC DNA]</scope>
    <source>
        <strain evidence="12 13">KACC 12747</strain>
    </source>
</reference>
<protein>
    <recommendedName>
        <fullName evidence="3">histidine kinase</fullName>
        <ecNumber evidence="3">2.7.13.3</ecNumber>
    </recommendedName>
</protein>
<feature type="domain" description="Histidine kinase" evidence="11">
    <location>
        <begin position="271"/>
        <end position="484"/>
    </location>
</feature>
<comment type="caution">
    <text evidence="12">The sequence shown here is derived from an EMBL/GenBank/DDBJ whole genome shotgun (WGS) entry which is preliminary data.</text>
</comment>
<name>A0A4R0YD31_9GAMM</name>
<dbReference type="SMART" id="SM00388">
    <property type="entry name" value="HisKA"/>
    <property type="match status" value="1"/>
</dbReference>
<dbReference type="InterPro" id="IPR004358">
    <property type="entry name" value="Sig_transdc_His_kin-like_C"/>
</dbReference>
<keyword evidence="4" id="KW-0597">Phosphoprotein</keyword>
<dbReference type="PROSITE" id="PS50109">
    <property type="entry name" value="HIS_KIN"/>
    <property type="match status" value="1"/>
</dbReference>
<dbReference type="InterPro" id="IPR036097">
    <property type="entry name" value="HisK_dim/P_sf"/>
</dbReference>
<dbReference type="InterPro" id="IPR013727">
    <property type="entry name" value="2CSK_N"/>
</dbReference>
<evidence type="ECO:0000256" key="1">
    <source>
        <dbReference type="ARBA" id="ARBA00000085"/>
    </source>
</evidence>
<evidence type="ECO:0000256" key="4">
    <source>
        <dbReference type="ARBA" id="ARBA00022553"/>
    </source>
</evidence>
<dbReference type="AlphaFoldDB" id="A0A4R0YD31"/>
<dbReference type="GO" id="GO:0005886">
    <property type="term" value="C:plasma membrane"/>
    <property type="evidence" value="ECO:0007669"/>
    <property type="project" value="TreeGrafter"/>
</dbReference>
<evidence type="ECO:0000256" key="2">
    <source>
        <dbReference type="ARBA" id="ARBA00004370"/>
    </source>
</evidence>
<dbReference type="InterPro" id="IPR036890">
    <property type="entry name" value="HATPase_C_sf"/>
</dbReference>
<dbReference type="Pfam" id="PF08521">
    <property type="entry name" value="2CSK_N"/>
    <property type="match status" value="1"/>
</dbReference>
<keyword evidence="13" id="KW-1185">Reference proteome</keyword>
<dbReference type="PRINTS" id="PR00344">
    <property type="entry name" value="BCTRLSENSOR"/>
</dbReference>
<dbReference type="PANTHER" id="PTHR45436">
    <property type="entry name" value="SENSOR HISTIDINE KINASE YKOH"/>
    <property type="match status" value="1"/>
</dbReference>
<accession>A0A4R0YD31</accession>
<evidence type="ECO:0000313" key="12">
    <source>
        <dbReference type="EMBL" id="TCI05918.1"/>
    </source>
</evidence>
<dbReference type="CDD" id="cd00082">
    <property type="entry name" value="HisKA"/>
    <property type="match status" value="1"/>
</dbReference>
<dbReference type="InterPro" id="IPR005467">
    <property type="entry name" value="His_kinase_dom"/>
</dbReference>
<dbReference type="CDD" id="cd00075">
    <property type="entry name" value="HATPase"/>
    <property type="match status" value="1"/>
</dbReference>
<dbReference type="Gene3D" id="3.30.565.10">
    <property type="entry name" value="Histidine kinase-like ATPase, C-terminal domain"/>
    <property type="match status" value="1"/>
</dbReference>
<dbReference type="SUPFAM" id="SSF47384">
    <property type="entry name" value="Homodimeric domain of signal transducing histidine kinase"/>
    <property type="match status" value="1"/>
</dbReference>
<dbReference type="EC" id="2.7.13.3" evidence="3"/>